<sequence>MTDRLSDPRRIGWPRLRSPASGAFRLLLTAVLMQGPQRSWTRYFDRAADTPFAYFFAPSLSPEQLAQNPESGCYAAECECRLLQHDDLSCTVLAGPLPVPCGRGCACSKLSLPISVHRISILAPRGAACFSASLPRFPSVTLELAPYLLPLESGV</sequence>
<dbReference type="EMBL" id="JACGCI010000002">
    <property type="protein sequence ID" value="KAF6765583.1"/>
    <property type="molecule type" value="Genomic_DNA"/>
</dbReference>
<proteinExistence type="predicted"/>
<comment type="caution">
    <text evidence="1">The sequence shown here is derived from an EMBL/GenBank/DDBJ whole genome shotgun (WGS) entry which is preliminary data.</text>
</comment>
<name>A0A8H6IHJ2_9AGAR</name>
<organism evidence="1 2">
    <name type="scientific">Ephemerocybe angulata</name>
    <dbReference type="NCBI Taxonomy" id="980116"/>
    <lineage>
        <taxon>Eukaryota</taxon>
        <taxon>Fungi</taxon>
        <taxon>Dikarya</taxon>
        <taxon>Basidiomycota</taxon>
        <taxon>Agaricomycotina</taxon>
        <taxon>Agaricomycetes</taxon>
        <taxon>Agaricomycetidae</taxon>
        <taxon>Agaricales</taxon>
        <taxon>Agaricineae</taxon>
        <taxon>Psathyrellaceae</taxon>
        <taxon>Ephemerocybe</taxon>
    </lineage>
</organism>
<dbReference type="AlphaFoldDB" id="A0A8H6IHJ2"/>
<accession>A0A8H6IHJ2</accession>
<evidence type="ECO:0000313" key="1">
    <source>
        <dbReference type="EMBL" id="KAF6765583.1"/>
    </source>
</evidence>
<dbReference type="Proteomes" id="UP000521943">
    <property type="component" value="Unassembled WGS sequence"/>
</dbReference>
<keyword evidence="2" id="KW-1185">Reference proteome</keyword>
<reference evidence="1 2" key="1">
    <citation type="submission" date="2020-07" db="EMBL/GenBank/DDBJ databases">
        <title>Comparative genomics of pyrophilous fungi reveals a link between fire events and developmental genes.</title>
        <authorList>
            <consortium name="DOE Joint Genome Institute"/>
            <person name="Steindorff A.S."/>
            <person name="Carver A."/>
            <person name="Calhoun S."/>
            <person name="Stillman K."/>
            <person name="Liu H."/>
            <person name="Lipzen A."/>
            <person name="Pangilinan J."/>
            <person name="Labutti K."/>
            <person name="Bruns T.D."/>
            <person name="Grigoriev I.V."/>
        </authorList>
    </citation>
    <scope>NUCLEOTIDE SEQUENCE [LARGE SCALE GENOMIC DNA]</scope>
    <source>
        <strain evidence="1 2">CBS 144469</strain>
    </source>
</reference>
<gene>
    <name evidence="1" type="ORF">DFP72DRAFT_868144</name>
</gene>
<evidence type="ECO:0000313" key="2">
    <source>
        <dbReference type="Proteomes" id="UP000521943"/>
    </source>
</evidence>
<protein>
    <submittedName>
        <fullName evidence="1">Uncharacterized protein</fullName>
    </submittedName>
</protein>